<dbReference type="Pfam" id="PF13489">
    <property type="entry name" value="Methyltransf_23"/>
    <property type="match status" value="1"/>
</dbReference>
<feature type="region of interest" description="Disordered" evidence="1">
    <location>
        <begin position="258"/>
        <end position="279"/>
    </location>
</feature>
<dbReference type="AlphaFoldDB" id="A0A1S2Q131"/>
<name>A0A1S2Q131_9ACTN</name>
<dbReference type="CDD" id="cd02440">
    <property type="entry name" value="AdoMet_MTases"/>
    <property type="match status" value="1"/>
</dbReference>
<reference evidence="2 3" key="1">
    <citation type="submission" date="2016-10" db="EMBL/GenBank/DDBJ databases">
        <title>Genome sequence of Streptomyces sp. MUSC 1.</title>
        <authorList>
            <person name="Lee L.-H."/>
            <person name="Ser H.-L."/>
            <person name="Law J.W.-F."/>
        </authorList>
    </citation>
    <scope>NUCLEOTIDE SEQUENCE [LARGE SCALE GENOMIC DNA]</scope>
    <source>
        <strain evidence="2 3">MUSC 1</strain>
    </source>
</reference>
<accession>A0A1S2Q131</accession>
<evidence type="ECO:0000313" key="3">
    <source>
        <dbReference type="Proteomes" id="UP000179642"/>
    </source>
</evidence>
<dbReference type="GO" id="GO:0017000">
    <property type="term" value="P:antibiotic biosynthetic process"/>
    <property type="evidence" value="ECO:0007669"/>
    <property type="project" value="UniProtKB-ARBA"/>
</dbReference>
<dbReference type="RefSeq" id="WP_071383705.1">
    <property type="nucleotide sequence ID" value="NZ_MLYO01000049.1"/>
</dbReference>
<comment type="caution">
    <text evidence="2">The sequence shown here is derived from an EMBL/GenBank/DDBJ whole genome shotgun (WGS) entry which is preliminary data.</text>
</comment>
<dbReference type="SUPFAM" id="SSF53335">
    <property type="entry name" value="S-adenosyl-L-methionine-dependent methyltransferases"/>
    <property type="match status" value="1"/>
</dbReference>
<organism evidence="2 3">
    <name type="scientific">Streptomyces monashensis</name>
    <dbReference type="NCBI Taxonomy" id="1678012"/>
    <lineage>
        <taxon>Bacteria</taxon>
        <taxon>Bacillati</taxon>
        <taxon>Actinomycetota</taxon>
        <taxon>Actinomycetes</taxon>
        <taxon>Kitasatosporales</taxon>
        <taxon>Streptomycetaceae</taxon>
        <taxon>Streptomyces</taxon>
    </lineage>
</organism>
<evidence type="ECO:0000256" key="1">
    <source>
        <dbReference type="SAM" id="MobiDB-lite"/>
    </source>
</evidence>
<dbReference type="GO" id="GO:0032259">
    <property type="term" value="P:methylation"/>
    <property type="evidence" value="ECO:0007669"/>
    <property type="project" value="UniProtKB-KW"/>
</dbReference>
<dbReference type="PANTHER" id="PTHR43861">
    <property type="entry name" value="TRANS-ACONITATE 2-METHYLTRANSFERASE-RELATED"/>
    <property type="match status" value="1"/>
</dbReference>
<dbReference type="GO" id="GO:0008168">
    <property type="term" value="F:methyltransferase activity"/>
    <property type="evidence" value="ECO:0007669"/>
    <property type="project" value="UniProtKB-KW"/>
</dbReference>
<keyword evidence="2" id="KW-0808">Transferase</keyword>
<gene>
    <name evidence="2" type="ORF">BIV23_27725</name>
</gene>
<sequence>MTRRQAATAPYRTGLLGNDDPRERDRLESIQRSVDRFTTDIVDGLPVQASWNCLELGAGAGSVAYWLAARCPEGRVVAVDLDTRHLDAGRAANLEIHEADITRHDYVPGTFDLIHARYLFCHLRDRDEMITRAASWLSPDGWLVIEEPYDLPPTDSPFPLVQRILSAYQHTCRQHGADMTWARKVPALLARNGLTEVAYAANPGCMGGLDKDRWRPLIERAAPALLAAGLVTEGDLGQFTELLKDPAFIDIPQLTVSAWGRRPPHTPPPATPVGERARG</sequence>
<feature type="region of interest" description="Disordered" evidence="1">
    <location>
        <begin position="1"/>
        <end position="24"/>
    </location>
</feature>
<dbReference type="Gene3D" id="3.40.50.150">
    <property type="entry name" value="Vaccinia Virus protein VP39"/>
    <property type="match status" value="1"/>
</dbReference>
<keyword evidence="3" id="KW-1185">Reference proteome</keyword>
<evidence type="ECO:0000313" key="2">
    <source>
        <dbReference type="EMBL" id="OIJ99821.1"/>
    </source>
</evidence>
<keyword evidence="2" id="KW-0489">Methyltransferase</keyword>
<protein>
    <submittedName>
        <fullName evidence="2">SAM-dependent methyltransferase</fullName>
    </submittedName>
</protein>
<dbReference type="InterPro" id="IPR029063">
    <property type="entry name" value="SAM-dependent_MTases_sf"/>
</dbReference>
<proteinExistence type="predicted"/>
<dbReference type="Proteomes" id="UP000179642">
    <property type="component" value="Unassembled WGS sequence"/>
</dbReference>
<dbReference type="EMBL" id="MLYO01000049">
    <property type="protein sequence ID" value="OIJ99821.1"/>
    <property type="molecule type" value="Genomic_DNA"/>
</dbReference>